<evidence type="ECO:0000256" key="2">
    <source>
        <dbReference type="SAM" id="Phobius"/>
    </source>
</evidence>
<evidence type="ECO:0000313" key="5">
    <source>
        <dbReference type="Proteomes" id="UP001240483"/>
    </source>
</evidence>
<comment type="caution">
    <text evidence="4">The sequence shown here is derived from an EMBL/GenBank/DDBJ whole genome shotgun (WGS) entry which is preliminary data.</text>
</comment>
<dbReference type="Proteomes" id="UP001240483">
    <property type="component" value="Unassembled WGS sequence"/>
</dbReference>
<dbReference type="RefSeq" id="WP_285332540.1">
    <property type="nucleotide sequence ID" value="NZ_JASODW010000002.1"/>
</dbReference>
<keyword evidence="2" id="KW-0472">Membrane</keyword>
<feature type="compositionally biased region" description="Basic and acidic residues" evidence="1">
    <location>
        <begin position="1"/>
        <end position="11"/>
    </location>
</feature>
<keyword evidence="2" id="KW-1133">Transmembrane helix</keyword>
<dbReference type="InterPro" id="IPR021949">
    <property type="entry name" value="DUF3566_TM"/>
</dbReference>
<accession>A0AAP4C681</accession>
<dbReference type="Pfam" id="PF12089">
    <property type="entry name" value="DUF3566"/>
    <property type="match status" value="1"/>
</dbReference>
<evidence type="ECO:0000313" key="4">
    <source>
        <dbReference type="EMBL" id="MDK6274595.1"/>
    </source>
</evidence>
<feature type="domain" description="DUF3566" evidence="3">
    <location>
        <begin position="66"/>
        <end position="182"/>
    </location>
</feature>
<feature type="region of interest" description="Disordered" evidence="1">
    <location>
        <begin position="1"/>
        <end position="58"/>
    </location>
</feature>
<feature type="compositionally biased region" description="Low complexity" evidence="1">
    <location>
        <begin position="32"/>
        <end position="52"/>
    </location>
</feature>
<protein>
    <submittedName>
        <fullName evidence="4">DUF3566 domain-containing protein</fullName>
    </submittedName>
</protein>
<gene>
    <name evidence="4" type="ORF">QP116_02365</name>
</gene>
<feature type="transmembrane region" description="Helical" evidence="2">
    <location>
        <begin position="143"/>
        <end position="166"/>
    </location>
</feature>
<reference evidence="4" key="1">
    <citation type="submission" date="2023-05" db="EMBL/GenBank/DDBJ databases">
        <title>Cataloging the Phylogenetic Diversity of Human Bladder Bacteria.</title>
        <authorList>
            <person name="Du J."/>
        </authorList>
    </citation>
    <scope>NUCLEOTIDE SEQUENCE</scope>
    <source>
        <strain evidence="4">UMB9978</strain>
    </source>
</reference>
<evidence type="ECO:0000259" key="3">
    <source>
        <dbReference type="Pfam" id="PF12089"/>
    </source>
</evidence>
<feature type="transmembrane region" description="Helical" evidence="2">
    <location>
        <begin position="83"/>
        <end position="106"/>
    </location>
</feature>
<dbReference type="EMBL" id="JASODW010000002">
    <property type="protein sequence ID" value="MDK6274595.1"/>
    <property type="molecule type" value="Genomic_DNA"/>
</dbReference>
<organism evidence="4 5">
    <name type="scientific">Pseudoglutamicibacter cumminsii</name>
    <dbReference type="NCBI Taxonomy" id="156979"/>
    <lineage>
        <taxon>Bacteria</taxon>
        <taxon>Bacillati</taxon>
        <taxon>Actinomycetota</taxon>
        <taxon>Actinomycetes</taxon>
        <taxon>Micrococcales</taxon>
        <taxon>Micrococcaceae</taxon>
        <taxon>Pseudoglutamicibacter</taxon>
    </lineage>
</organism>
<name>A0AAP4C681_9MICC</name>
<proteinExistence type="predicted"/>
<evidence type="ECO:0000256" key="1">
    <source>
        <dbReference type="SAM" id="MobiDB-lite"/>
    </source>
</evidence>
<sequence length="183" mass="19085">MSTSKKPDEQRPQASSGRGRPAPQTVSSQAKARPASSGARPAGARPAAARGGNPTLVRPAPKAKVRKARLMVSKVDIWSVLKLAFLLSVALGVVTVVATVVLWAIFDVAGVLDQINNFLATIMGEGKKFDVKDYVSMGNVTSFAVIIAVVNVILLTVLAMVAAVIYNLSSSLVGGITVTLTDD</sequence>
<keyword evidence="2" id="KW-0812">Transmembrane</keyword>
<dbReference type="AlphaFoldDB" id="A0AAP4C681"/>